<evidence type="ECO:0000313" key="11">
    <source>
        <dbReference type="EMBL" id="QTC47941.1"/>
    </source>
</evidence>
<feature type="transmembrane region" description="Helical" evidence="9">
    <location>
        <begin position="49"/>
        <end position="69"/>
    </location>
</feature>
<organism evidence="11 12">
    <name type="scientific">Pantoea ananas</name>
    <name type="common">Erwinia uredovora</name>
    <dbReference type="NCBI Taxonomy" id="553"/>
    <lineage>
        <taxon>Bacteria</taxon>
        <taxon>Pseudomonadati</taxon>
        <taxon>Pseudomonadota</taxon>
        <taxon>Gammaproteobacteria</taxon>
        <taxon>Enterobacterales</taxon>
        <taxon>Erwiniaceae</taxon>
        <taxon>Pantoea</taxon>
    </lineage>
</organism>
<keyword evidence="2" id="KW-0813">Transport</keyword>
<dbReference type="SUPFAM" id="SSF103501">
    <property type="entry name" value="Respiratory nitrate reductase 1 gamma chain"/>
    <property type="match status" value="1"/>
</dbReference>
<reference evidence="11" key="1">
    <citation type="submission" date="2020-07" db="EMBL/GenBank/DDBJ databases">
        <title>Genome Sequences for Panteoa spp. that cause Center Rot in Onions.</title>
        <authorList>
            <person name="Asselin J.A."/>
            <person name="Helmann T."/>
            <person name="Beer S."/>
            <person name="Stodghill P."/>
        </authorList>
    </citation>
    <scope>NUCLEOTIDE SEQUENCE</scope>
    <source>
        <strain evidence="11">OC5a</strain>
    </source>
</reference>
<evidence type="ECO:0000256" key="1">
    <source>
        <dbReference type="ARBA" id="ARBA00004651"/>
    </source>
</evidence>
<dbReference type="GO" id="GO:0005886">
    <property type="term" value="C:plasma membrane"/>
    <property type="evidence" value="ECO:0007669"/>
    <property type="project" value="UniProtKB-SubCell"/>
</dbReference>
<keyword evidence="4 9" id="KW-0812">Transmembrane</keyword>
<evidence type="ECO:0000256" key="5">
    <source>
        <dbReference type="ARBA" id="ARBA00022982"/>
    </source>
</evidence>
<keyword evidence="6 9" id="KW-1133">Transmembrane helix</keyword>
<evidence type="ECO:0000313" key="12">
    <source>
        <dbReference type="Proteomes" id="UP000663901"/>
    </source>
</evidence>
<comment type="subcellular location">
    <subcellularLocation>
        <location evidence="1">Cell membrane</location>
        <topology evidence="1">Multi-pass membrane protein</topology>
    </subcellularLocation>
</comment>
<dbReference type="Proteomes" id="UP000663901">
    <property type="component" value="Chromosome"/>
</dbReference>
<evidence type="ECO:0000256" key="8">
    <source>
        <dbReference type="ARBA" id="ARBA00023136"/>
    </source>
</evidence>
<evidence type="ECO:0000259" key="10">
    <source>
        <dbReference type="Pfam" id="PF02665"/>
    </source>
</evidence>
<dbReference type="InterPro" id="IPR023234">
    <property type="entry name" value="NarG-like_domain"/>
</dbReference>
<dbReference type="EMBL" id="CP059084">
    <property type="protein sequence ID" value="QTC47941.1"/>
    <property type="molecule type" value="Genomic_DNA"/>
</dbReference>
<dbReference type="AlphaFoldDB" id="A0A8A4KJ18"/>
<protein>
    <submittedName>
        <fullName evidence="11">Respiratory nitrate reductase subunit gamma</fullName>
    </submittedName>
</protein>
<evidence type="ECO:0000256" key="2">
    <source>
        <dbReference type="ARBA" id="ARBA00022448"/>
    </source>
</evidence>
<dbReference type="InterPro" id="IPR051936">
    <property type="entry name" value="Heme-iron_electron_transfer"/>
</dbReference>
<evidence type="ECO:0000256" key="3">
    <source>
        <dbReference type="ARBA" id="ARBA00022475"/>
    </source>
</evidence>
<gene>
    <name evidence="11" type="ORF">H0Z12_10485</name>
</gene>
<dbReference type="Gene3D" id="1.20.950.20">
    <property type="entry name" value="Transmembrane di-heme cytochromes, Chain C"/>
    <property type="match status" value="1"/>
</dbReference>
<dbReference type="GO" id="GO:0020037">
    <property type="term" value="F:heme binding"/>
    <property type="evidence" value="ECO:0007669"/>
    <property type="project" value="TreeGrafter"/>
</dbReference>
<keyword evidence="7" id="KW-0560">Oxidoreductase</keyword>
<dbReference type="PANTHER" id="PTHR30598">
    <property type="entry name" value="NITRATE REDUCTASE PRIVATE CHAPERONE, REDOX ENZYME MATURATION PROTEIN REMP FAMILY"/>
    <property type="match status" value="1"/>
</dbReference>
<keyword evidence="3" id="KW-1003">Cell membrane</keyword>
<keyword evidence="5" id="KW-0249">Electron transport</keyword>
<evidence type="ECO:0000256" key="4">
    <source>
        <dbReference type="ARBA" id="ARBA00022692"/>
    </source>
</evidence>
<accession>A0A8A4KJ18</accession>
<sequence>MNLFFALSIGRCMDGPGMMKRVGWAQAVITLRGNASRGLDGVEGIDRIHLILGVTIFLVFPFTRLMHIWSALVEYFTRRYQVVRA</sequence>
<evidence type="ECO:0000256" key="9">
    <source>
        <dbReference type="SAM" id="Phobius"/>
    </source>
</evidence>
<proteinExistence type="predicted"/>
<evidence type="ECO:0000256" key="7">
    <source>
        <dbReference type="ARBA" id="ARBA00023002"/>
    </source>
</evidence>
<dbReference type="Pfam" id="PF02665">
    <property type="entry name" value="Nitrate_red_gam"/>
    <property type="match status" value="1"/>
</dbReference>
<evidence type="ECO:0000256" key="6">
    <source>
        <dbReference type="ARBA" id="ARBA00022989"/>
    </source>
</evidence>
<dbReference type="GO" id="GO:0009055">
    <property type="term" value="F:electron transfer activity"/>
    <property type="evidence" value="ECO:0007669"/>
    <property type="project" value="TreeGrafter"/>
</dbReference>
<keyword evidence="8 9" id="KW-0472">Membrane</keyword>
<dbReference type="GO" id="GO:0019645">
    <property type="term" value="P:anaerobic electron transport chain"/>
    <property type="evidence" value="ECO:0007669"/>
    <property type="project" value="TreeGrafter"/>
</dbReference>
<dbReference type="InterPro" id="IPR036197">
    <property type="entry name" value="NarG-like_sf"/>
</dbReference>
<dbReference type="PANTHER" id="PTHR30598:SF3">
    <property type="entry name" value="RESPIRATORY NITRATE REDUCTASE 1 GAMMA CHAIN"/>
    <property type="match status" value="1"/>
</dbReference>
<feature type="domain" description="NarG-like" evidence="10">
    <location>
        <begin position="18"/>
        <end position="84"/>
    </location>
</feature>
<dbReference type="GO" id="GO:0008940">
    <property type="term" value="F:nitrate reductase activity"/>
    <property type="evidence" value="ECO:0007669"/>
    <property type="project" value="TreeGrafter"/>
</dbReference>
<name>A0A8A4KJ18_PANAN</name>